<dbReference type="RefSeq" id="WP_152888369.1">
    <property type="nucleotide sequence ID" value="NZ_WHJC01000041.1"/>
</dbReference>
<dbReference type="SMART" id="SM00530">
    <property type="entry name" value="HTH_XRE"/>
    <property type="match status" value="1"/>
</dbReference>
<evidence type="ECO:0000313" key="3">
    <source>
        <dbReference type="Proteomes" id="UP000430345"/>
    </source>
</evidence>
<dbReference type="AlphaFoldDB" id="A0A6I1ML00"/>
<feature type="domain" description="HTH cro/C1-type" evidence="1">
    <location>
        <begin position="10"/>
        <end position="63"/>
    </location>
</feature>
<dbReference type="EMBL" id="WHJC01000041">
    <property type="protein sequence ID" value="MPQ43128.1"/>
    <property type="molecule type" value="Genomic_DNA"/>
</dbReference>
<keyword evidence="3" id="KW-1185">Reference proteome</keyword>
<dbReference type="InterPro" id="IPR010982">
    <property type="entry name" value="Lambda_DNA-bd_dom_sf"/>
</dbReference>
<comment type="caution">
    <text evidence="2">The sequence shown here is derived from an EMBL/GenBank/DDBJ whole genome shotgun (WGS) entry which is preliminary data.</text>
</comment>
<reference evidence="2 3" key="1">
    <citation type="submission" date="2019-10" db="EMBL/GenBank/DDBJ databases">
        <title>The Genome Sequence of Clostridium tarantellae Isolated from Fish Brain.</title>
        <authorList>
            <person name="Bano L."/>
            <person name="Kiel M."/>
            <person name="Sales G."/>
            <person name="Doxey A.C."/>
            <person name="Mansfield M.J."/>
            <person name="Schiavone M."/>
            <person name="Rossetto O."/>
            <person name="Pirazzini M."/>
            <person name="Dobrindt U."/>
            <person name="Montecucco C."/>
        </authorList>
    </citation>
    <scope>NUCLEOTIDE SEQUENCE [LARGE SCALE GENOMIC DNA]</scope>
    <source>
        <strain evidence="2 3">DSM 3997</strain>
    </source>
</reference>
<dbReference type="SMART" id="SM00028">
    <property type="entry name" value="TPR"/>
    <property type="match status" value="3"/>
</dbReference>
<dbReference type="CDD" id="cd00093">
    <property type="entry name" value="HTH_XRE"/>
    <property type="match status" value="1"/>
</dbReference>
<dbReference type="Proteomes" id="UP000430345">
    <property type="component" value="Unassembled WGS sequence"/>
</dbReference>
<dbReference type="SUPFAM" id="SSF47413">
    <property type="entry name" value="lambda repressor-like DNA-binding domains"/>
    <property type="match status" value="1"/>
</dbReference>
<proteinExistence type="predicted"/>
<dbReference type="Gene3D" id="1.10.260.40">
    <property type="entry name" value="lambda repressor-like DNA-binding domains"/>
    <property type="match status" value="1"/>
</dbReference>
<gene>
    <name evidence="2" type="ORF">GBZ86_05050</name>
</gene>
<dbReference type="InterPro" id="IPR019734">
    <property type="entry name" value="TPR_rpt"/>
</dbReference>
<dbReference type="InterPro" id="IPR011990">
    <property type="entry name" value="TPR-like_helical_dom_sf"/>
</dbReference>
<accession>A0A6I1ML00</accession>
<dbReference type="OrthoDB" id="2986817at2"/>
<evidence type="ECO:0000259" key="1">
    <source>
        <dbReference type="PROSITE" id="PS50943"/>
    </source>
</evidence>
<sequence>MNFLSTGEKIKRARVYKGLTLKELCKQDISISRMSCIENGKVVPEEWVLELVAERLGLDLQYLLCDDKSELKKSIEKYSQKNYVYTNEDFNTLIENYEYCSIKEYTDFAFKFMHILFKGYTNQRRFDKITPLVDLYTDLYENKECYNNLYYSDLAFYFMIRGSFQDATTYFTIYLNNELENNEKEYYNKNIMTIISLAICYFSAEELKKCEDILQDLLNISNDIEDVGKISLAKGIIAAINILKNESFEREIKVFDEYSNKYEEYAALINICIAKSYFKIKDNNGIKRLIQAKNNIYQDNSWKYTEVLLTISKIFLDNCEIDLALANCEEALQRAIEMDNIVFIEKAYFIRGKIHKIKNSVIQWEMDMNLATDLLMKFGTCSEKYERYLEMANMYHIIGDTRDSLKYISLALVISKDFD</sequence>
<evidence type="ECO:0000313" key="2">
    <source>
        <dbReference type="EMBL" id="MPQ43128.1"/>
    </source>
</evidence>
<dbReference type="GO" id="GO:0003677">
    <property type="term" value="F:DNA binding"/>
    <property type="evidence" value="ECO:0007669"/>
    <property type="project" value="InterPro"/>
</dbReference>
<protein>
    <submittedName>
        <fullName evidence="2">Helix-turn-helix domain-containing protein</fullName>
    </submittedName>
</protein>
<dbReference type="InterPro" id="IPR001387">
    <property type="entry name" value="Cro/C1-type_HTH"/>
</dbReference>
<dbReference type="PROSITE" id="PS50943">
    <property type="entry name" value="HTH_CROC1"/>
    <property type="match status" value="1"/>
</dbReference>
<name>A0A6I1ML00_9CLOT</name>
<organism evidence="2 3">
    <name type="scientific">Clostridium tarantellae</name>
    <dbReference type="NCBI Taxonomy" id="39493"/>
    <lineage>
        <taxon>Bacteria</taxon>
        <taxon>Bacillati</taxon>
        <taxon>Bacillota</taxon>
        <taxon>Clostridia</taxon>
        <taxon>Eubacteriales</taxon>
        <taxon>Clostridiaceae</taxon>
        <taxon>Clostridium</taxon>
    </lineage>
</organism>
<dbReference type="Gene3D" id="1.25.40.10">
    <property type="entry name" value="Tetratricopeptide repeat domain"/>
    <property type="match status" value="1"/>
</dbReference>